<dbReference type="Gene3D" id="3.40.50.300">
    <property type="entry name" value="P-loop containing nucleotide triphosphate hydrolases"/>
    <property type="match status" value="1"/>
</dbReference>
<comment type="similarity">
    <text evidence="1">Belongs to the sulfotransferase 1 family.</text>
</comment>
<organism evidence="4 5">
    <name type="scientific">Petrolisthes cinctipes</name>
    <name type="common">Flat porcelain crab</name>
    <dbReference type="NCBI Taxonomy" id="88211"/>
    <lineage>
        <taxon>Eukaryota</taxon>
        <taxon>Metazoa</taxon>
        <taxon>Ecdysozoa</taxon>
        <taxon>Arthropoda</taxon>
        <taxon>Crustacea</taxon>
        <taxon>Multicrustacea</taxon>
        <taxon>Malacostraca</taxon>
        <taxon>Eumalacostraca</taxon>
        <taxon>Eucarida</taxon>
        <taxon>Decapoda</taxon>
        <taxon>Pleocyemata</taxon>
        <taxon>Anomura</taxon>
        <taxon>Galatheoidea</taxon>
        <taxon>Porcellanidae</taxon>
        <taxon>Petrolisthes</taxon>
    </lineage>
</organism>
<dbReference type="PANTHER" id="PTHR11783">
    <property type="entry name" value="SULFOTRANSFERASE SULT"/>
    <property type="match status" value="1"/>
</dbReference>
<dbReference type="InterPro" id="IPR000863">
    <property type="entry name" value="Sulfotransferase_dom"/>
</dbReference>
<feature type="domain" description="Sulfotransferase" evidence="3">
    <location>
        <begin position="60"/>
        <end position="324"/>
    </location>
</feature>
<evidence type="ECO:0000313" key="5">
    <source>
        <dbReference type="Proteomes" id="UP001286313"/>
    </source>
</evidence>
<comment type="caution">
    <text evidence="4">The sequence shown here is derived from an EMBL/GenBank/DDBJ whole genome shotgun (WGS) entry which is preliminary data.</text>
</comment>
<protein>
    <recommendedName>
        <fullName evidence="3">Sulfotransferase domain-containing protein</fullName>
    </recommendedName>
</protein>
<evidence type="ECO:0000256" key="2">
    <source>
        <dbReference type="ARBA" id="ARBA00022679"/>
    </source>
</evidence>
<proteinExistence type="inferred from homology"/>
<dbReference type="Proteomes" id="UP001286313">
    <property type="component" value="Unassembled WGS sequence"/>
</dbReference>
<reference evidence="4" key="1">
    <citation type="submission" date="2023-10" db="EMBL/GenBank/DDBJ databases">
        <title>Genome assemblies of two species of porcelain crab, Petrolisthes cinctipes and Petrolisthes manimaculis (Anomura: Porcellanidae).</title>
        <authorList>
            <person name="Angst P."/>
        </authorList>
    </citation>
    <scope>NUCLEOTIDE SEQUENCE</scope>
    <source>
        <strain evidence="4">PB745_01</strain>
        <tissue evidence="4">Gill</tissue>
    </source>
</reference>
<dbReference type="EMBL" id="JAWQEG010001898">
    <property type="protein sequence ID" value="KAK3875908.1"/>
    <property type="molecule type" value="Genomic_DNA"/>
</dbReference>
<evidence type="ECO:0000256" key="1">
    <source>
        <dbReference type="ARBA" id="ARBA00005771"/>
    </source>
</evidence>
<evidence type="ECO:0000313" key="4">
    <source>
        <dbReference type="EMBL" id="KAK3875908.1"/>
    </source>
</evidence>
<sequence length="332" mass="39047">MAQSSMAIKPVTGRLGEKLKSELSQQGFYEDFVEVNPGALVMTSFYTQFHQRYLDFIVKPDDIWVMTYPKSGTTWTQEIIWCLIHGMDHKDASFNLMTRFPFFEWDSLIPTDIKCEPGQSPDDPCLPGNTWRIIANMPSPRTIKTHMHKPLIPKMMWQVKPKIVYVCRDPRDVCISYYFHSIKLDSYTGQLSDFVELFLGDKMPWSPFWSHILDFWQMRHQGHILFLTFEEMKTDLPAVVRKVAKFLEKTVSKEEVERLADHCSFSSMSKNKAVNNEDIMAIETERAKNIKFMRKGEVGDWKNHLTKHQLEAFKEWTTKHLKGTDFPYYQDY</sequence>
<dbReference type="Pfam" id="PF00685">
    <property type="entry name" value="Sulfotransfer_1"/>
    <property type="match status" value="1"/>
</dbReference>
<keyword evidence="5" id="KW-1185">Reference proteome</keyword>
<name>A0AAE1FKH9_PETCI</name>
<dbReference type="GO" id="GO:0008146">
    <property type="term" value="F:sulfotransferase activity"/>
    <property type="evidence" value="ECO:0007669"/>
    <property type="project" value="InterPro"/>
</dbReference>
<dbReference type="SUPFAM" id="SSF52540">
    <property type="entry name" value="P-loop containing nucleoside triphosphate hydrolases"/>
    <property type="match status" value="1"/>
</dbReference>
<dbReference type="AlphaFoldDB" id="A0AAE1FKH9"/>
<gene>
    <name evidence="4" type="ORF">Pcinc_019253</name>
</gene>
<keyword evidence="2" id="KW-0808">Transferase</keyword>
<dbReference type="InterPro" id="IPR027417">
    <property type="entry name" value="P-loop_NTPase"/>
</dbReference>
<evidence type="ECO:0000259" key="3">
    <source>
        <dbReference type="Pfam" id="PF00685"/>
    </source>
</evidence>
<accession>A0AAE1FKH9</accession>